<dbReference type="STRING" id="1617426.TR69_WS6001000854"/>
<comment type="caution">
    <text evidence="1">The sequence shown here is derived from an EMBL/GenBank/DDBJ whole genome shotgun (WGS) entry which is preliminary data.</text>
</comment>
<organism evidence="1 2">
    <name type="scientific">candidate division WS6 bacterium OLB20</name>
    <dbReference type="NCBI Taxonomy" id="1617426"/>
    <lineage>
        <taxon>Bacteria</taxon>
        <taxon>Candidatus Dojkabacteria</taxon>
    </lineage>
</organism>
<dbReference type="Proteomes" id="UP000070457">
    <property type="component" value="Unassembled WGS sequence"/>
</dbReference>
<protein>
    <recommendedName>
        <fullName evidence="3">Antitoxin VbhA domain-containing protein</fullName>
    </recommendedName>
</protein>
<dbReference type="EMBL" id="JYNZ01000003">
    <property type="protein sequence ID" value="KXK26833.1"/>
    <property type="molecule type" value="Genomic_DNA"/>
</dbReference>
<evidence type="ECO:0000313" key="1">
    <source>
        <dbReference type="EMBL" id="KXK26833.1"/>
    </source>
</evidence>
<gene>
    <name evidence="1" type="ORF">TR69_WS6001000854</name>
</gene>
<reference evidence="1 2" key="1">
    <citation type="submission" date="2015-02" db="EMBL/GenBank/DDBJ databases">
        <title>Improved understanding of the partial-nitritation anammox process through 23 genomes representing the majority of the microbial community.</title>
        <authorList>
            <person name="Speth D.R."/>
            <person name="In T Zandt M."/>
            <person name="Guerrero Cruz S."/>
            <person name="Jetten M.S."/>
            <person name="Dutilh B.E."/>
        </authorList>
    </citation>
    <scope>NUCLEOTIDE SEQUENCE [LARGE SCALE GENOMIC DNA]</scope>
    <source>
        <strain evidence="1">OLB20</strain>
    </source>
</reference>
<proteinExistence type="predicted"/>
<evidence type="ECO:0000313" key="2">
    <source>
        <dbReference type="Proteomes" id="UP000070457"/>
    </source>
</evidence>
<dbReference type="AlphaFoldDB" id="A0A136LYV7"/>
<name>A0A136LYV7_9BACT</name>
<sequence>MNDLAPHDNKGEGIPEERARAILEEQERWEFGAYVDGIPGLTMEQRIRLYDRSLSLEEARALLDEFIRENG</sequence>
<accession>A0A136LYV7</accession>
<evidence type="ECO:0008006" key="3">
    <source>
        <dbReference type="Google" id="ProtNLM"/>
    </source>
</evidence>